<evidence type="ECO:0000313" key="2">
    <source>
        <dbReference type="Proteomes" id="UP000031637"/>
    </source>
</evidence>
<name>W0SEB1_9PROT</name>
<dbReference type="EMBL" id="AP012547">
    <property type="protein sequence ID" value="BAO29272.1"/>
    <property type="molecule type" value="Genomic_DNA"/>
</dbReference>
<proteinExistence type="predicted"/>
<sequence>MQEMCARLSVAVRIAALAVLADGSRAAEIEPFKLTGVDGYVTLNYVQDQQTTDQPATASRSRQTQSGFRNEIFVMTHSYVYHPNLMTLDLGGGPVLHSESFTGDTGAASARGALYNLTARATLLRDKPYTGTVFFSHLNPTVSVAPGQVLTQENTRYGFDFSLLAAASPVPLQAGFTRSHSQGRGADRLVDDRIDQFNLGASRSYGALGSTSVQYQTSHQASQSGSQNLPIQSSKASNHALNVDTRLQFGDKRQYDLANLVSFNTQGYALGSAVLPDLKDGRFMLDLRARHSDKLHSHGLYNYGHSNQGELDSVIQAASAGLSYWPVSGLETSLGVRGDNNRTRQFKARSHGIDGSFRYEQPLPVGVGQLSYGARYDSRAQQAQSSQTSVLGELITLSGVAYIALSRPNVIGGTPVVSNAGRTQTFVAGVDYLLTVVGTETRLQRLIGGRILDGEQVLVDYAYDVGGTYAYNQFDQTLNLNWSLSRYANGYFRHFISAPRLASGSPSFPLNEVRSSIYGLRADLPFNPGLQVTLGGGIEFEDRHESVSPYRRMANDLYLQTDEPLFDLGNLRASLRRSRIEYAVAAQNSDVRGFELRYWSRQWFGIDLTAVLSAERDDAGLVPRHRSDGSIGVQWQERKFTLSSSLMRTRETQAGVERNRTTFQFLAKRDF</sequence>
<dbReference type="AlphaFoldDB" id="W0SEB1"/>
<gene>
    <name evidence="1" type="ORF">SUTH_01473</name>
</gene>
<dbReference type="Proteomes" id="UP000031637">
    <property type="component" value="Chromosome"/>
</dbReference>
<protein>
    <submittedName>
        <fullName evidence="1">Uncharacterized protein</fullName>
    </submittedName>
</protein>
<reference evidence="1 2" key="1">
    <citation type="journal article" date="2014" name="Syst. Appl. Microbiol.">
        <title>Complete genomes of freshwater sulfur oxidizers Sulfuricella denitrificans skB26 and Sulfuritalea hydrogenivorans sk43H: genetic insights into the sulfur oxidation pathway of betaproteobacteria.</title>
        <authorList>
            <person name="Watanabe T."/>
            <person name="Kojima H."/>
            <person name="Fukui M."/>
        </authorList>
    </citation>
    <scope>NUCLEOTIDE SEQUENCE [LARGE SCALE GENOMIC DNA]</scope>
    <source>
        <strain evidence="1">DSM22779</strain>
    </source>
</reference>
<dbReference type="STRING" id="1223802.SUTH_01473"/>
<dbReference type="KEGG" id="shd:SUTH_01473"/>
<keyword evidence="2" id="KW-1185">Reference proteome</keyword>
<dbReference type="InterPro" id="IPR022357">
    <property type="entry name" value="MIP_CS"/>
</dbReference>
<evidence type="ECO:0000313" key="1">
    <source>
        <dbReference type="EMBL" id="BAO29272.1"/>
    </source>
</evidence>
<dbReference type="HOGENOM" id="CLU_401629_0_0_4"/>
<dbReference type="PROSITE" id="PS00221">
    <property type="entry name" value="MIP"/>
    <property type="match status" value="1"/>
</dbReference>
<organism evidence="1 2">
    <name type="scientific">Sulfuritalea hydrogenivorans sk43H</name>
    <dbReference type="NCBI Taxonomy" id="1223802"/>
    <lineage>
        <taxon>Bacteria</taxon>
        <taxon>Pseudomonadati</taxon>
        <taxon>Pseudomonadota</taxon>
        <taxon>Betaproteobacteria</taxon>
        <taxon>Nitrosomonadales</taxon>
        <taxon>Sterolibacteriaceae</taxon>
        <taxon>Sulfuritalea</taxon>
    </lineage>
</organism>
<accession>W0SEB1</accession>